<evidence type="ECO:0000313" key="2">
    <source>
        <dbReference type="EMBL" id="GJE03581.1"/>
    </source>
</evidence>
<comment type="caution">
    <text evidence="2">The sequence shown here is derived from an EMBL/GenBank/DDBJ whole genome shotgun (WGS) entry which is preliminary data.</text>
</comment>
<dbReference type="InterPro" id="IPR020843">
    <property type="entry name" value="ER"/>
</dbReference>
<name>A0ABQ4SK50_9HYPH</name>
<dbReference type="InterPro" id="IPR013149">
    <property type="entry name" value="ADH-like_C"/>
</dbReference>
<reference evidence="2" key="1">
    <citation type="journal article" date="2021" name="Front. Microbiol.">
        <title>Comprehensive Comparative Genomics and Phenotyping of Methylobacterium Species.</title>
        <authorList>
            <person name="Alessa O."/>
            <person name="Ogura Y."/>
            <person name="Fujitani Y."/>
            <person name="Takami H."/>
            <person name="Hayashi T."/>
            <person name="Sahin N."/>
            <person name="Tani A."/>
        </authorList>
    </citation>
    <scope>NUCLEOTIDE SEQUENCE</scope>
    <source>
        <strain evidence="2">DSM 17168</strain>
    </source>
</reference>
<accession>A0ABQ4SK50</accession>
<dbReference type="Gene3D" id="3.90.180.10">
    <property type="entry name" value="Medium-chain alcohol dehydrogenases, catalytic domain"/>
    <property type="match status" value="1"/>
</dbReference>
<dbReference type="SMART" id="SM00829">
    <property type="entry name" value="PKS_ER"/>
    <property type="match status" value="1"/>
</dbReference>
<dbReference type="SUPFAM" id="SSF51735">
    <property type="entry name" value="NAD(P)-binding Rossmann-fold domains"/>
    <property type="match status" value="1"/>
</dbReference>
<dbReference type="InterPro" id="IPR036291">
    <property type="entry name" value="NAD(P)-bd_dom_sf"/>
</dbReference>
<dbReference type="InterPro" id="IPR011032">
    <property type="entry name" value="GroES-like_sf"/>
</dbReference>
<dbReference type="SUPFAM" id="SSF50129">
    <property type="entry name" value="GroES-like"/>
    <property type="match status" value="1"/>
</dbReference>
<evidence type="ECO:0000313" key="3">
    <source>
        <dbReference type="Proteomes" id="UP001055153"/>
    </source>
</evidence>
<gene>
    <name evidence="2" type="primary">mas</name>
    <name evidence="2" type="ORF">GMJLKIPL_5538</name>
</gene>
<proteinExistence type="predicted"/>
<dbReference type="PANTHER" id="PTHR45033:SF2">
    <property type="entry name" value="ZINC-TYPE ALCOHOL DEHYDROGENASE-LIKE PROTEIN C1773.06C"/>
    <property type="match status" value="1"/>
</dbReference>
<dbReference type="Pfam" id="PF00107">
    <property type="entry name" value="ADH_zinc_N"/>
    <property type="match status" value="1"/>
</dbReference>
<dbReference type="InterPro" id="IPR013154">
    <property type="entry name" value="ADH-like_N"/>
</dbReference>
<sequence>MEWVPSGTKIMDTMRRWELDAVGHEHLHLRDVPVPTPGAGEILVRVDAVALNYRDKMVVESGRGLPLRFPFTPGSDLAGVVVARGAGATRFAIGDRVLSTPTPDWIDGLRPGTARTPAYRTLGGFYPGVLAEYVAMPETWFVRVPASLEKWQASTLPVAGLTAWSALVENAGVRAGDTVLIHSTGGVALFGLQIARAHGAEVILCGRPENEARARKLGATHFVDTGRSDWMETVYRLTDDRGADIVLEVIGGAHLGRSVELAAVGGRVCQIGALDGFEFSAPAMPLMLKNVTIHGIGTGSRSALERLVRAVDRAGIEPIVDRRFPLCDLAEAFHHLDRGPVGKVVIDVAR</sequence>
<keyword evidence="3" id="KW-1185">Reference proteome</keyword>
<dbReference type="CDD" id="cd08276">
    <property type="entry name" value="MDR7"/>
    <property type="match status" value="1"/>
</dbReference>
<dbReference type="Gene3D" id="3.40.50.720">
    <property type="entry name" value="NAD(P)-binding Rossmann-like Domain"/>
    <property type="match status" value="1"/>
</dbReference>
<dbReference type="Proteomes" id="UP001055153">
    <property type="component" value="Unassembled WGS sequence"/>
</dbReference>
<dbReference type="PANTHER" id="PTHR45033">
    <property type="match status" value="1"/>
</dbReference>
<evidence type="ECO:0000259" key="1">
    <source>
        <dbReference type="SMART" id="SM00829"/>
    </source>
</evidence>
<dbReference type="Pfam" id="PF08240">
    <property type="entry name" value="ADH_N"/>
    <property type="match status" value="1"/>
</dbReference>
<feature type="domain" description="Enoyl reductase (ER)" evidence="1">
    <location>
        <begin position="23"/>
        <end position="346"/>
    </location>
</feature>
<organism evidence="2 3">
    <name type="scientific">Methylobacterium isbiliense</name>
    <dbReference type="NCBI Taxonomy" id="315478"/>
    <lineage>
        <taxon>Bacteria</taxon>
        <taxon>Pseudomonadati</taxon>
        <taxon>Pseudomonadota</taxon>
        <taxon>Alphaproteobacteria</taxon>
        <taxon>Hyphomicrobiales</taxon>
        <taxon>Methylobacteriaceae</taxon>
        <taxon>Methylobacterium</taxon>
    </lineage>
</organism>
<dbReference type="InterPro" id="IPR052711">
    <property type="entry name" value="Zinc_ADH-like"/>
</dbReference>
<reference evidence="2" key="2">
    <citation type="submission" date="2021-08" db="EMBL/GenBank/DDBJ databases">
        <authorList>
            <person name="Tani A."/>
            <person name="Ola A."/>
            <person name="Ogura Y."/>
            <person name="Katsura K."/>
            <person name="Hayashi T."/>
        </authorList>
    </citation>
    <scope>NUCLEOTIDE SEQUENCE</scope>
    <source>
        <strain evidence="2">DSM 17168</strain>
    </source>
</reference>
<protein>
    <submittedName>
        <fullName evidence="2">Mycocerosic acid synthase</fullName>
    </submittedName>
</protein>
<dbReference type="EMBL" id="BPQQ01000083">
    <property type="protein sequence ID" value="GJE03581.1"/>
    <property type="molecule type" value="Genomic_DNA"/>
</dbReference>